<sequence>EALRIVSEGVADFATIDRILKDQAGFKLGPFELMDLTALDIVVLLSIGGAAVLGAIRGFVTEVLSLLAWLLVVLAVRLFHTPLAAMLLGPIGTTSGAAVLAFVLIVGIVWLGGKMVSNAIGNRTKASVLGPVDRALGFGFGALKGLILVSLAFVVIVLVVDTWNGGAARRPQWIKASRTYPLLNNTSASIADFVDRRRRGEPVFPPETMAKIGR</sequence>
<evidence type="ECO:0000256" key="3">
    <source>
        <dbReference type="ARBA" id="ARBA00022989"/>
    </source>
</evidence>
<dbReference type="GO" id="GO:0016616">
    <property type="term" value="F:oxidoreductase activity, acting on the CH-OH group of donors, NAD or NADP as acceptor"/>
    <property type="evidence" value="ECO:0007669"/>
    <property type="project" value="InterPro"/>
</dbReference>
<dbReference type="Proteomes" id="UP000262699">
    <property type="component" value="Unassembled WGS sequence"/>
</dbReference>
<reference evidence="6 7" key="1">
    <citation type="journal article" date="2018" name="Nat. Biotechnol.">
        <title>A standardized bacterial taxonomy based on genome phylogeny substantially revises the tree of life.</title>
        <authorList>
            <person name="Parks D.H."/>
            <person name="Chuvochina M."/>
            <person name="Waite D.W."/>
            <person name="Rinke C."/>
            <person name="Skarshewski A."/>
            <person name="Chaumeil P.A."/>
            <person name="Hugenholtz P."/>
        </authorList>
    </citation>
    <scope>NUCLEOTIDE SEQUENCE [LARGE SCALE GENOMIC DNA]</scope>
    <source>
        <strain evidence="6">UBA9015</strain>
    </source>
</reference>
<dbReference type="GO" id="GO:0009403">
    <property type="term" value="P:toxin biosynthetic process"/>
    <property type="evidence" value="ECO:0007669"/>
    <property type="project" value="InterPro"/>
</dbReference>
<dbReference type="InterPro" id="IPR003825">
    <property type="entry name" value="Colicin-V_CvpA"/>
</dbReference>
<feature type="transmembrane region" description="Helical" evidence="5">
    <location>
        <begin position="96"/>
        <end position="116"/>
    </location>
</feature>
<dbReference type="GO" id="GO:0016020">
    <property type="term" value="C:membrane"/>
    <property type="evidence" value="ECO:0007669"/>
    <property type="project" value="UniProtKB-SubCell"/>
</dbReference>
<feature type="transmembrane region" description="Helical" evidence="5">
    <location>
        <begin position="136"/>
        <end position="160"/>
    </location>
</feature>
<dbReference type="Gene3D" id="1.10.1040.10">
    <property type="entry name" value="N-(1-d-carboxylethyl)-l-norvaline Dehydrogenase, domain 2"/>
    <property type="match status" value="1"/>
</dbReference>
<dbReference type="PANTHER" id="PTHR36926:SF1">
    <property type="entry name" value="COLICIN V PRODUCTION PROTEIN"/>
    <property type="match status" value="1"/>
</dbReference>
<dbReference type="InterPro" id="IPR052719">
    <property type="entry name" value="CvpA-like"/>
</dbReference>
<evidence type="ECO:0000313" key="7">
    <source>
        <dbReference type="Proteomes" id="UP000262699"/>
    </source>
</evidence>
<organism evidence="6 7">
    <name type="scientific">Sphingomonas bacterium</name>
    <dbReference type="NCBI Taxonomy" id="1895847"/>
    <lineage>
        <taxon>Bacteria</taxon>
        <taxon>Pseudomonadati</taxon>
        <taxon>Pseudomonadota</taxon>
        <taxon>Alphaproteobacteria</taxon>
        <taxon>Sphingomonadales</taxon>
        <taxon>Sphingomonadaceae</taxon>
        <taxon>Sphingomonas</taxon>
    </lineage>
</organism>
<feature type="non-terminal residue" evidence="6">
    <location>
        <position position="1"/>
    </location>
</feature>
<keyword evidence="2 5" id="KW-0812">Transmembrane</keyword>
<dbReference type="EMBL" id="DOYJ01000109">
    <property type="protein sequence ID" value="HCB75279.1"/>
    <property type="molecule type" value="Genomic_DNA"/>
</dbReference>
<name>A0A3D0W9Q8_9SPHN</name>
<evidence type="ECO:0000256" key="5">
    <source>
        <dbReference type="SAM" id="Phobius"/>
    </source>
</evidence>
<proteinExistence type="predicted"/>
<keyword evidence="3 5" id="KW-1133">Transmembrane helix</keyword>
<dbReference type="SUPFAM" id="SSF48179">
    <property type="entry name" value="6-phosphogluconate dehydrogenase C-terminal domain-like"/>
    <property type="match status" value="1"/>
</dbReference>
<feature type="transmembrane region" description="Helical" evidence="5">
    <location>
        <begin position="36"/>
        <end position="60"/>
    </location>
</feature>
<comment type="caution">
    <text evidence="6">The sequence shown here is derived from an EMBL/GenBank/DDBJ whole genome shotgun (WGS) entry which is preliminary data.</text>
</comment>
<feature type="transmembrane region" description="Helical" evidence="5">
    <location>
        <begin position="66"/>
        <end position="89"/>
    </location>
</feature>
<keyword evidence="4 5" id="KW-0472">Membrane</keyword>
<comment type="subcellular location">
    <subcellularLocation>
        <location evidence="1">Membrane</location>
        <topology evidence="1">Multi-pass membrane protein</topology>
    </subcellularLocation>
</comment>
<accession>A0A3D0W9Q8</accession>
<dbReference type="InterPro" id="IPR008927">
    <property type="entry name" value="6-PGluconate_DH-like_C_sf"/>
</dbReference>
<dbReference type="GO" id="GO:0006631">
    <property type="term" value="P:fatty acid metabolic process"/>
    <property type="evidence" value="ECO:0007669"/>
    <property type="project" value="InterPro"/>
</dbReference>
<evidence type="ECO:0000313" key="6">
    <source>
        <dbReference type="EMBL" id="HCB75279.1"/>
    </source>
</evidence>
<protein>
    <submittedName>
        <fullName evidence="6">Uncharacterized protein</fullName>
    </submittedName>
</protein>
<dbReference type="AlphaFoldDB" id="A0A3D0W9Q8"/>
<dbReference type="PANTHER" id="PTHR36926">
    <property type="entry name" value="COLICIN V PRODUCTION PROTEIN"/>
    <property type="match status" value="1"/>
</dbReference>
<dbReference type="Pfam" id="PF02674">
    <property type="entry name" value="Colicin_V"/>
    <property type="match status" value="1"/>
</dbReference>
<gene>
    <name evidence="6" type="ORF">DEP91_03775</name>
</gene>
<evidence type="ECO:0000256" key="1">
    <source>
        <dbReference type="ARBA" id="ARBA00004141"/>
    </source>
</evidence>
<dbReference type="InterPro" id="IPR013328">
    <property type="entry name" value="6PGD_dom2"/>
</dbReference>
<evidence type="ECO:0000256" key="2">
    <source>
        <dbReference type="ARBA" id="ARBA00022692"/>
    </source>
</evidence>
<evidence type="ECO:0000256" key="4">
    <source>
        <dbReference type="ARBA" id="ARBA00023136"/>
    </source>
</evidence>